<feature type="transmembrane region" description="Helical" evidence="6">
    <location>
        <begin position="456"/>
        <end position="475"/>
    </location>
</feature>
<evidence type="ECO:0000256" key="1">
    <source>
        <dbReference type="ARBA" id="ARBA00004141"/>
    </source>
</evidence>
<dbReference type="PANTHER" id="PTHR23502:SF134">
    <property type="entry name" value="MAJOR FACILITATOR SUPERFAMILY (MFS) PROFILE DOMAIN-CONTAINING PROTEIN-RELATED"/>
    <property type="match status" value="1"/>
</dbReference>
<keyword evidence="9" id="KW-1185">Reference proteome</keyword>
<feature type="transmembrane region" description="Helical" evidence="6">
    <location>
        <begin position="191"/>
        <end position="213"/>
    </location>
</feature>
<dbReference type="Gene3D" id="1.20.1250.20">
    <property type="entry name" value="MFS general substrate transporter like domains"/>
    <property type="match status" value="1"/>
</dbReference>
<evidence type="ECO:0000313" key="9">
    <source>
        <dbReference type="Proteomes" id="UP001629113"/>
    </source>
</evidence>
<feature type="transmembrane region" description="Helical" evidence="6">
    <location>
        <begin position="166"/>
        <end position="185"/>
    </location>
</feature>
<feature type="transmembrane region" description="Helical" evidence="6">
    <location>
        <begin position="551"/>
        <end position="571"/>
    </location>
</feature>
<dbReference type="InterPro" id="IPR036259">
    <property type="entry name" value="MFS_trans_sf"/>
</dbReference>
<feature type="domain" description="Major facilitator superfamily (MFS) profile" evidence="7">
    <location>
        <begin position="100"/>
        <end position="576"/>
    </location>
</feature>
<name>A0ABR4PCP6_9HELO</name>
<feature type="transmembrane region" description="Helical" evidence="6">
    <location>
        <begin position="353"/>
        <end position="373"/>
    </location>
</feature>
<evidence type="ECO:0000256" key="3">
    <source>
        <dbReference type="ARBA" id="ARBA00022989"/>
    </source>
</evidence>
<evidence type="ECO:0000256" key="2">
    <source>
        <dbReference type="ARBA" id="ARBA00022692"/>
    </source>
</evidence>
<feature type="transmembrane region" description="Helical" evidence="6">
    <location>
        <begin position="393"/>
        <end position="415"/>
    </location>
</feature>
<keyword evidence="3 6" id="KW-1133">Transmembrane helix</keyword>
<evidence type="ECO:0000256" key="5">
    <source>
        <dbReference type="SAM" id="MobiDB-lite"/>
    </source>
</evidence>
<dbReference type="Pfam" id="PF07690">
    <property type="entry name" value="MFS_1"/>
    <property type="match status" value="1"/>
</dbReference>
<dbReference type="PRINTS" id="PR01036">
    <property type="entry name" value="TCRTETB"/>
</dbReference>
<feature type="transmembrane region" description="Helical" evidence="6">
    <location>
        <begin position="525"/>
        <end position="545"/>
    </location>
</feature>
<evidence type="ECO:0000259" key="7">
    <source>
        <dbReference type="PROSITE" id="PS50850"/>
    </source>
</evidence>
<organism evidence="8 9">
    <name type="scientific">Phlyctema vagabunda</name>
    <dbReference type="NCBI Taxonomy" id="108571"/>
    <lineage>
        <taxon>Eukaryota</taxon>
        <taxon>Fungi</taxon>
        <taxon>Dikarya</taxon>
        <taxon>Ascomycota</taxon>
        <taxon>Pezizomycotina</taxon>
        <taxon>Leotiomycetes</taxon>
        <taxon>Helotiales</taxon>
        <taxon>Dermateaceae</taxon>
        <taxon>Phlyctema</taxon>
    </lineage>
</organism>
<keyword evidence="4 6" id="KW-0472">Membrane</keyword>
<dbReference type="PROSITE" id="PS50850">
    <property type="entry name" value="MFS"/>
    <property type="match status" value="1"/>
</dbReference>
<dbReference type="SUPFAM" id="SSF103473">
    <property type="entry name" value="MFS general substrate transporter"/>
    <property type="match status" value="1"/>
</dbReference>
<feature type="region of interest" description="Disordered" evidence="5">
    <location>
        <begin position="1"/>
        <end position="25"/>
    </location>
</feature>
<evidence type="ECO:0000256" key="6">
    <source>
        <dbReference type="SAM" id="Phobius"/>
    </source>
</evidence>
<gene>
    <name evidence="8" type="ORF">PVAG01_07535</name>
</gene>
<comment type="subcellular location">
    <subcellularLocation>
        <location evidence="1">Membrane</location>
        <topology evidence="1">Multi-pass membrane protein</topology>
    </subcellularLocation>
</comment>
<evidence type="ECO:0000256" key="4">
    <source>
        <dbReference type="ARBA" id="ARBA00023136"/>
    </source>
</evidence>
<dbReference type="InterPro" id="IPR011701">
    <property type="entry name" value="MFS"/>
</dbReference>
<evidence type="ECO:0000313" key="8">
    <source>
        <dbReference type="EMBL" id="KAL3421090.1"/>
    </source>
</evidence>
<accession>A0ABR4PCP6</accession>
<feature type="transmembrane region" description="Helical" evidence="6">
    <location>
        <begin position="99"/>
        <end position="121"/>
    </location>
</feature>
<proteinExistence type="predicted"/>
<feature type="transmembrane region" description="Helical" evidence="6">
    <location>
        <begin position="225"/>
        <end position="248"/>
    </location>
</feature>
<dbReference type="PANTHER" id="PTHR23502">
    <property type="entry name" value="MAJOR FACILITATOR SUPERFAMILY"/>
    <property type="match status" value="1"/>
</dbReference>
<comment type="caution">
    <text evidence="8">The sequence shown here is derived from an EMBL/GenBank/DDBJ whole genome shotgun (WGS) entry which is preliminary data.</text>
</comment>
<protein>
    <submittedName>
        <fullName evidence="8">Cycloheximide resistance protein</fullName>
    </submittedName>
</protein>
<feature type="transmembrane region" description="Helical" evidence="6">
    <location>
        <begin position="133"/>
        <end position="154"/>
    </location>
</feature>
<reference evidence="8 9" key="1">
    <citation type="submission" date="2024-06" db="EMBL/GenBank/DDBJ databases">
        <title>Complete genome of Phlyctema vagabunda strain 19-DSS-EL-015.</title>
        <authorList>
            <person name="Fiorenzani C."/>
        </authorList>
    </citation>
    <scope>NUCLEOTIDE SEQUENCE [LARGE SCALE GENOMIC DNA]</scope>
    <source>
        <strain evidence="8 9">19-DSS-EL-015</strain>
    </source>
</reference>
<dbReference type="Proteomes" id="UP001629113">
    <property type="component" value="Unassembled WGS sequence"/>
</dbReference>
<dbReference type="InterPro" id="IPR020846">
    <property type="entry name" value="MFS_dom"/>
</dbReference>
<feature type="transmembrane region" description="Helical" evidence="6">
    <location>
        <begin position="254"/>
        <end position="275"/>
    </location>
</feature>
<feature type="transmembrane region" description="Helical" evidence="6">
    <location>
        <begin position="481"/>
        <end position="504"/>
    </location>
</feature>
<keyword evidence="2 6" id="KW-0812">Transmembrane</keyword>
<sequence>MAQDMLAEEKYPATGASSITGASLRQDKGELSEISSILQDGTKLDTNSPINYHYLTFETPLPFPSSEGPLEQGAIPPPPEPDLKKFTSPFEWSNTRKSLTIWLSCIATLITAYTAGAYAAASKQMAAEWDVSAVAIAVGITTFCTGFAIAPMVLAPFSEINGRYPVFVVSGILYFVCQLCCAVTRSYAGMIVARFFTGVGSSVFSTMVGGIVSDMYHAHERNTPMALFSGGALFGTGLGPLVSGIIAQHLHWRWVFWLQVITTGVLIAVFALCFNETRGSILLSRKAKCLNSWYEEREKLGYFGIDMAQGEKRETRSERVRWKVKSDEERQSITQMIQISVYRPFHMLTTEPVVFFFSLWVAFAWAVLYLTFGSIPLVFGRSHGFNTQSSGCVFAAMSIAAMLATILSITQEALLSRYVKNLGQKTKGTDELGRTATQASRFTIRKLDMASPESRLYFACIESVLLPVGLFMFAWTQFSSIHWIVPTIAVGISTAGIYSIYLATFNYLADTYHRYASSALAAQSFCRNILGGVFPLVTVAMFNGLTFQGAASLLGGIGALLTIVPWVLVLYGPKIRARSKFASEIM</sequence>
<dbReference type="EMBL" id="JBFCZG010000006">
    <property type="protein sequence ID" value="KAL3421090.1"/>
    <property type="molecule type" value="Genomic_DNA"/>
</dbReference>